<dbReference type="EMBL" id="JBHUCP010000019">
    <property type="protein sequence ID" value="MFD1532718.1"/>
    <property type="molecule type" value="Genomic_DNA"/>
</dbReference>
<keyword evidence="2" id="KW-0560">Oxidoreductase</keyword>
<dbReference type="PRINTS" id="PR00080">
    <property type="entry name" value="SDRFAMILY"/>
</dbReference>
<protein>
    <submittedName>
        <fullName evidence="4">SDR family oxidoreductase</fullName>
    </submittedName>
</protein>
<accession>A0ABW4FQQ7</accession>
<sequence>MGTEEGLAETVAQVEALDRRVHAGVADVRDLDGLAAVLDAGGAELGRLDVVAANASRIDPGAGRPAAPGPHPAPHPTREIAMSTVPQRLTGKTALVTGAASGIGRATALRLAAEGAQVFCADIQAEAGEATAAQIRDAGGDAAFQVCDVSDEASIVACVAVAVERYGKLDNLSNIAGLGHFAESSQETLAGWNEIIGINLTGTFLFCREAIPHLLATRGSITNCASTAATKGQPWSAAYSASKGGVISLTQTLAVDYGRQGVRVNAIAPGVVDTPISGQFTPPEGVDVSLMDRIMPLDPERFGYPDELAAGFAYLASDDAGYVNGIVLRIDGGMQA</sequence>
<evidence type="ECO:0000256" key="1">
    <source>
        <dbReference type="ARBA" id="ARBA00006484"/>
    </source>
</evidence>
<dbReference type="CDD" id="cd05233">
    <property type="entry name" value="SDR_c"/>
    <property type="match status" value="1"/>
</dbReference>
<dbReference type="PRINTS" id="PR00081">
    <property type="entry name" value="GDHRDH"/>
</dbReference>
<dbReference type="Pfam" id="PF13561">
    <property type="entry name" value="adh_short_C2"/>
    <property type="match status" value="1"/>
</dbReference>
<evidence type="ECO:0000256" key="3">
    <source>
        <dbReference type="SAM" id="MobiDB-lite"/>
    </source>
</evidence>
<organism evidence="4 5">
    <name type="scientific">Pseudonocardia aurantiaca</name>
    <dbReference type="NCBI Taxonomy" id="75290"/>
    <lineage>
        <taxon>Bacteria</taxon>
        <taxon>Bacillati</taxon>
        <taxon>Actinomycetota</taxon>
        <taxon>Actinomycetes</taxon>
        <taxon>Pseudonocardiales</taxon>
        <taxon>Pseudonocardiaceae</taxon>
        <taxon>Pseudonocardia</taxon>
    </lineage>
</organism>
<evidence type="ECO:0000313" key="4">
    <source>
        <dbReference type="EMBL" id="MFD1532718.1"/>
    </source>
</evidence>
<feature type="region of interest" description="Disordered" evidence="3">
    <location>
        <begin position="59"/>
        <end position="78"/>
    </location>
</feature>
<dbReference type="InterPro" id="IPR002347">
    <property type="entry name" value="SDR_fam"/>
</dbReference>
<comment type="similarity">
    <text evidence="1">Belongs to the short-chain dehydrogenases/reductases (SDR) family.</text>
</comment>
<dbReference type="InterPro" id="IPR036291">
    <property type="entry name" value="NAD(P)-bd_dom_sf"/>
</dbReference>
<dbReference type="SUPFAM" id="SSF51735">
    <property type="entry name" value="NAD(P)-binding Rossmann-fold domains"/>
    <property type="match status" value="2"/>
</dbReference>
<dbReference type="PANTHER" id="PTHR24321:SF15">
    <property type="entry name" value="OXIDOREDUCTASE UCPA"/>
    <property type="match status" value="1"/>
</dbReference>
<dbReference type="Proteomes" id="UP001597145">
    <property type="component" value="Unassembled WGS sequence"/>
</dbReference>
<dbReference type="Gene3D" id="3.40.50.720">
    <property type="entry name" value="NAD(P)-binding Rossmann-like Domain"/>
    <property type="match status" value="2"/>
</dbReference>
<reference evidence="5" key="1">
    <citation type="journal article" date="2019" name="Int. J. Syst. Evol. Microbiol.">
        <title>The Global Catalogue of Microorganisms (GCM) 10K type strain sequencing project: providing services to taxonomists for standard genome sequencing and annotation.</title>
        <authorList>
            <consortium name="The Broad Institute Genomics Platform"/>
            <consortium name="The Broad Institute Genome Sequencing Center for Infectious Disease"/>
            <person name="Wu L."/>
            <person name="Ma J."/>
        </authorList>
    </citation>
    <scope>NUCLEOTIDE SEQUENCE [LARGE SCALE GENOMIC DNA]</scope>
    <source>
        <strain evidence="5">JCM 12165</strain>
    </source>
</reference>
<dbReference type="InterPro" id="IPR020904">
    <property type="entry name" value="Sc_DH/Rdtase_CS"/>
</dbReference>
<proteinExistence type="inferred from homology"/>
<dbReference type="PROSITE" id="PS00061">
    <property type="entry name" value="ADH_SHORT"/>
    <property type="match status" value="1"/>
</dbReference>
<dbReference type="RefSeq" id="WP_343978378.1">
    <property type="nucleotide sequence ID" value="NZ_BAAAJG010000010.1"/>
</dbReference>
<evidence type="ECO:0000256" key="2">
    <source>
        <dbReference type="ARBA" id="ARBA00023002"/>
    </source>
</evidence>
<gene>
    <name evidence="4" type="ORF">ACFSCY_25170</name>
</gene>
<evidence type="ECO:0000313" key="5">
    <source>
        <dbReference type="Proteomes" id="UP001597145"/>
    </source>
</evidence>
<keyword evidence="5" id="KW-1185">Reference proteome</keyword>
<dbReference type="PANTHER" id="PTHR24321">
    <property type="entry name" value="DEHYDROGENASES, SHORT CHAIN"/>
    <property type="match status" value="1"/>
</dbReference>
<name>A0ABW4FQQ7_9PSEU</name>
<comment type="caution">
    <text evidence="4">The sequence shown here is derived from an EMBL/GenBank/DDBJ whole genome shotgun (WGS) entry which is preliminary data.</text>
</comment>